<feature type="transmembrane region" description="Helical" evidence="12">
    <location>
        <begin position="266"/>
        <end position="292"/>
    </location>
</feature>
<dbReference type="Pfam" id="PF00002">
    <property type="entry name" value="7tm_2"/>
    <property type="match status" value="1"/>
</dbReference>
<dbReference type="InterPro" id="IPR017981">
    <property type="entry name" value="GPCR_2-like_7TM"/>
</dbReference>
<dbReference type="PANTHER" id="PTHR45620:SF1">
    <property type="entry name" value="G-PROTEIN COUPLED RECEPTORS FAMILY 2 PROFILE 2 DOMAIN-CONTAINING PROTEIN"/>
    <property type="match status" value="1"/>
</dbReference>
<feature type="transmembrane region" description="Helical" evidence="12">
    <location>
        <begin position="304"/>
        <end position="326"/>
    </location>
</feature>
<keyword evidence="7 12" id="KW-0472">Membrane</keyword>
<dbReference type="Gene3D" id="1.20.1070.10">
    <property type="entry name" value="Rhodopsin 7-helix transmembrane proteins"/>
    <property type="match status" value="1"/>
</dbReference>
<keyword evidence="10" id="KW-0807">Transducer</keyword>
<keyword evidence="5 12" id="KW-1133">Transmembrane helix</keyword>
<evidence type="ECO:0000256" key="1">
    <source>
        <dbReference type="ARBA" id="ARBA00004651"/>
    </source>
</evidence>
<feature type="domain" description="G-protein coupled receptors family 2 profile 2" evidence="15">
    <location>
        <begin position="189"/>
        <end position="446"/>
    </location>
</feature>
<gene>
    <name evidence="17" type="primary">LOC100904112</name>
</gene>
<dbReference type="GeneID" id="100904112"/>
<dbReference type="PRINTS" id="PR00249">
    <property type="entry name" value="GPCRSECRETIN"/>
</dbReference>
<dbReference type="RefSeq" id="XP_003738109.2">
    <property type="nucleotide sequence ID" value="XM_003738061.2"/>
</dbReference>
<feature type="signal peptide" evidence="13">
    <location>
        <begin position="1"/>
        <end position="20"/>
    </location>
</feature>
<keyword evidence="6" id="KW-0297">G-protein coupled receptor</keyword>
<feature type="transmembrane region" description="Helical" evidence="12">
    <location>
        <begin position="389"/>
        <end position="410"/>
    </location>
</feature>
<proteinExistence type="inferred from homology"/>
<evidence type="ECO:0000256" key="6">
    <source>
        <dbReference type="ARBA" id="ARBA00023040"/>
    </source>
</evidence>
<feature type="transmembrane region" description="Helical" evidence="12">
    <location>
        <begin position="194"/>
        <end position="214"/>
    </location>
</feature>
<evidence type="ECO:0000256" key="11">
    <source>
        <dbReference type="SAM" id="MobiDB-lite"/>
    </source>
</evidence>
<evidence type="ECO:0000256" key="10">
    <source>
        <dbReference type="ARBA" id="ARBA00023224"/>
    </source>
</evidence>
<evidence type="ECO:0000313" key="17">
    <source>
        <dbReference type="RefSeq" id="XP_003738109.2"/>
    </source>
</evidence>
<accession>A0AAJ6QKR7</accession>
<evidence type="ECO:0000256" key="4">
    <source>
        <dbReference type="ARBA" id="ARBA00022692"/>
    </source>
</evidence>
<dbReference type="PROSITE" id="PS00649">
    <property type="entry name" value="G_PROTEIN_RECEP_F2_1"/>
    <property type="match status" value="1"/>
</dbReference>
<evidence type="ECO:0000256" key="3">
    <source>
        <dbReference type="ARBA" id="ARBA00022475"/>
    </source>
</evidence>
<evidence type="ECO:0000256" key="2">
    <source>
        <dbReference type="ARBA" id="ARBA00005314"/>
    </source>
</evidence>
<dbReference type="InterPro" id="IPR036445">
    <property type="entry name" value="GPCR_2_extracell_dom_sf"/>
</dbReference>
<evidence type="ECO:0000313" key="16">
    <source>
        <dbReference type="Proteomes" id="UP000694867"/>
    </source>
</evidence>
<feature type="region of interest" description="Disordered" evidence="11">
    <location>
        <begin position="466"/>
        <end position="485"/>
    </location>
</feature>
<feature type="chain" id="PRO_5042563092" evidence="13">
    <location>
        <begin position="21"/>
        <end position="544"/>
    </location>
</feature>
<keyword evidence="13" id="KW-0732">Signal</keyword>
<organism evidence="16 17">
    <name type="scientific">Galendromus occidentalis</name>
    <name type="common">western predatory mite</name>
    <dbReference type="NCBI Taxonomy" id="34638"/>
    <lineage>
        <taxon>Eukaryota</taxon>
        <taxon>Metazoa</taxon>
        <taxon>Ecdysozoa</taxon>
        <taxon>Arthropoda</taxon>
        <taxon>Chelicerata</taxon>
        <taxon>Arachnida</taxon>
        <taxon>Acari</taxon>
        <taxon>Parasitiformes</taxon>
        <taxon>Mesostigmata</taxon>
        <taxon>Gamasina</taxon>
        <taxon>Phytoseioidea</taxon>
        <taxon>Phytoseiidae</taxon>
        <taxon>Typhlodrominae</taxon>
        <taxon>Galendromus</taxon>
    </lineage>
</organism>
<name>A0AAJ6QKR7_9ACAR</name>
<dbReference type="InterPro" id="IPR050332">
    <property type="entry name" value="GPCR_2"/>
</dbReference>
<dbReference type="GO" id="GO:0017046">
    <property type="term" value="F:peptide hormone binding"/>
    <property type="evidence" value="ECO:0007669"/>
    <property type="project" value="TreeGrafter"/>
</dbReference>
<feature type="domain" description="G-protein coupled receptors family 2 profile 1" evidence="14">
    <location>
        <begin position="88"/>
        <end position="174"/>
    </location>
</feature>
<evidence type="ECO:0000256" key="13">
    <source>
        <dbReference type="SAM" id="SignalP"/>
    </source>
</evidence>
<dbReference type="GO" id="GO:0007166">
    <property type="term" value="P:cell surface receptor signaling pathway"/>
    <property type="evidence" value="ECO:0007669"/>
    <property type="project" value="InterPro"/>
</dbReference>
<evidence type="ECO:0000259" key="14">
    <source>
        <dbReference type="PROSITE" id="PS50227"/>
    </source>
</evidence>
<keyword evidence="3" id="KW-1003">Cell membrane</keyword>
<protein>
    <submittedName>
        <fullName evidence="17">Secretin receptor</fullName>
    </submittedName>
</protein>
<comment type="subcellular location">
    <subcellularLocation>
        <location evidence="1">Cell membrane</location>
        <topology evidence="1">Multi-pass membrane protein</topology>
    </subcellularLocation>
</comment>
<evidence type="ECO:0000256" key="9">
    <source>
        <dbReference type="ARBA" id="ARBA00023180"/>
    </source>
</evidence>
<reference evidence="17" key="1">
    <citation type="submission" date="2025-08" db="UniProtKB">
        <authorList>
            <consortium name="RefSeq"/>
        </authorList>
    </citation>
    <scope>IDENTIFICATION</scope>
</reference>
<evidence type="ECO:0000259" key="15">
    <source>
        <dbReference type="PROSITE" id="PS50261"/>
    </source>
</evidence>
<dbReference type="PROSITE" id="PS50261">
    <property type="entry name" value="G_PROTEIN_RECEP_F2_4"/>
    <property type="match status" value="1"/>
</dbReference>
<dbReference type="PANTHER" id="PTHR45620">
    <property type="entry name" value="PDF RECEPTOR-LIKE PROTEIN-RELATED"/>
    <property type="match status" value="1"/>
</dbReference>
<dbReference type="Gene3D" id="4.10.1240.10">
    <property type="entry name" value="GPCR, family 2, extracellular hormone receptor domain"/>
    <property type="match status" value="1"/>
</dbReference>
<dbReference type="InterPro" id="IPR001879">
    <property type="entry name" value="GPCR_2_extracellular_dom"/>
</dbReference>
<feature type="transmembrane region" description="Helical" evidence="12">
    <location>
        <begin position="346"/>
        <end position="368"/>
    </location>
</feature>
<comment type="similarity">
    <text evidence="2">Belongs to the G-protein coupled receptor 2 family.</text>
</comment>
<dbReference type="InterPro" id="IPR017983">
    <property type="entry name" value="GPCR_2_secretin-like_CS"/>
</dbReference>
<dbReference type="GO" id="GO:0005886">
    <property type="term" value="C:plasma membrane"/>
    <property type="evidence" value="ECO:0007669"/>
    <property type="project" value="UniProtKB-SubCell"/>
</dbReference>
<evidence type="ECO:0000256" key="5">
    <source>
        <dbReference type="ARBA" id="ARBA00022989"/>
    </source>
</evidence>
<dbReference type="AlphaFoldDB" id="A0AAJ6QKR7"/>
<keyword evidence="16" id="KW-1185">Reference proteome</keyword>
<dbReference type="InterPro" id="IPR000832">
    <property type="entry name" value="GPCR_2_secretin-like"/>
</dbReference>
<dbReference type="GO" id="GO:0008528">
    <property type="term" value="F:G protein-coupled peptide receptor activity"/>
    <property type="evidence" value="ECO:0007669"/>
    <property type="project" value="TreeGrafter"/>
</dbReference>
<dbReference type="GO" id="GO:0007188">
    <property type="term" value="P:adenylate cyclase-modulating G protein-coupled receptor signaling pathway"/>
    <property type="evidence" value="ECO:0007669"/>
    <property type="project" value="TreeGrafter"/>
</dbReference>
<dbReference type="SUPFAM" id="SSF81321">
    <property type="entry name" value="Family A G protein-coupled receptor-like"/>
    <property type="match status" value="1"/>
</dbReference>
<keyword evidence="9" id="KW-0325">Glycoprotein</keyword>
<dbReference type="KEGG" id="goe:100904112"/>
<dbReference type="PROSITE" id="PS50227">
    <property type="entry name" value="G_PROTEIN_RECEP_F2_3"/>
    <property type="match status" value="1"/>
</dbReference>
<evidence type="ECO:0000256" key="8">
    <source>
        <dbReference type="ARBA" id="ARBA00023170"/>
    </source>
</evidence>
<keyword evidence="4 12" id="KW-0812">Transmembrane</keyword>
<dbReference type="SUPFAM" id="SSF111418">
    <property type="entry name" value="Hormone receptor domain"/>
    <property type="match status" value="1"/>
</dbReference>
<keyword evidence="8 17" id="KW-0675">Receptor</keyword>
<feature type="transmembrane region" description="Helical" evidence="12">
    <location>
        <begin position="226"/>
        <end position="246"/>
    </location>
</feature>
<feature type="transmembrane region" description="Helical" evidence="12">
    <location>
        <begin position="422"/>
        <end position="445"/>
    </location>
</feature>
<sequence>MSVLAFIVVVIFGMSLSCPAQPPQPRRDVVVLEGNWTCYYAKSARRAVDLHCGANEELYSWGPAGCQAYCGQIDPFHKCRNVTGPRCYCDTDLLSSHAAARIQIDTSCNETESLEGGCKSLWDDLLCWPPTPAGKAVILHCPRERSFNASFTVQRTCQSGKWGPANYLECLSYAYREYRKTLQYHLSALNRISLLGYSTSLLLLIMAFFLLASLKRLRCARNRLHLHLFASFIVRCTVLVFKHLYFKSGVTSFNTYEYVTCRLFTLLFHYSLMANYCWILMEGLYLYNIIFMAVYADNSKIAKYVIMGWGLPLPWVAIWALVRFFFDNYKCWMEVKHRVITWILRGPISLSIVLNFFFFLNITRVLFVKMSATHIPDARKVRYRKWFKSTLVLIPLFGVHQILTLIVSLLQTDEFGGQMEFIWLYVEVVFNTFQGSVVALLYCFLNNEVQAEVVRLLPERLRRAIPTGDTANHSPPDSSKRDSLAPNACTFKVHGKRRLLRRVSTAHTTTLHEDIEQCTLHRNGNTPAHDRIPEAVHLTADSNV</sequence>
<dbReference type="Proteomes" id="UP000694867">
    <property type="component" value="Unplaced"/>
</dbReference>
<dbReference type="SMART" id="SM00008">
    <property type="entry name" value="HormR"/>
    <property type="match status" value="1"/>
</dbReference>
<dbReference type="Pfam" id="PF02793">
    <property type="entry name" value="HRM"/>
    <property type="match status" value="1"/>
</dbReference>
<evidence type="ECO:0000256" key="7">
    <source>
        <dbReference type="ARBA" id="ARBA00023136"/>
    </source>
</evidence>
<evidence type="ECO:0000256" key="12">
    <source>
        <dbReference type="SAM" id="Phobius"/>
    </source>
</evidence>